<name>A0AC60Q9A0_IXOPE</name>
<accession>A0AC60Q9A0</accession>
<dbReference type="EMBL" id="JABSTQ010009401">
    <property type="protein sequence ID" value="KAG0429565.1"/>
    <property type="molecule type" value="Genomic_DNA"/>
</dbReference>
<evidence type="ECO:0000313" key="1">
    <source>
        <dbReference type="EMBL" id="KAG0429565.1"/>
    </source>
</evidence>
<organism evidence="1 2">
    <name type="scientific">Ixodes persulcatus</name>
    <name type="common">Taiga tick</name>
    <dbReference type="NCBI Taxonomy" id="34615"/>
    <lineage>
        <taxon>Eukaryota</taxon>
        <taxon>Metazoa</taxon>
        <taxon>Ecdysozoa</taxon>
        <taxon>Arthropoda</taxon>
        <taxon>Chelicerata</taxon>
        <taxon>Arachnida</taxon>
        <taxon>Acari</taxon>
        <taxon>Parasitiformes</taxon>
        <taxon>Ixodida</taxon>
        <taxon>Ixodoidea</taxon>
        <taxon>Ixodidae</taxon>
        <taxon>Ixodinae</taxon>
        <taxon>Ixodes</taxon>
    </lineage>
</organism>
<comment type="caution">
    <text evidence="1">The sequence shown here is derived from an EMBL/GenBank/DDBJ whole genome shotgun (WGS) entry which is preliminary data.</text>
</comment>
<keyword evidence="2" id="KW-1185">Reference proteome</keyword>
<protein>
    <submittedName>
        <fullName evidence="1">Uncharacterized protein</fullName>
    </submittedName>
</protein>
<dbReference type="Proteomes" id="UP000805193">
    <property type="component" value="Unassembled WGS sequence"/>
</dbReference>
<reference evidence="1 2" key="1">
    <citation type="journal article" date="2020" name="Cell">
        <title>Large-Scale Comparative Analyses of Tick Genomes Elucidate Their Genetic Diversity and Vector Capacities.</title>
        <authorList>
            <consortium name="Tick Genome and Microbiome Consortium (TIGMIC)"/>
            <person name="Jia N."/>
            <person name="Wang J."/>
            <person name="Shi W."/>
            <person name="Du L."/>
            <person name="Sun Y."/>
            <person name="Zhan W."/>
            <person name="Jiang J.F."/>
            <person name="Wang Q."/>
            <person name="Zhang B."/>
            <person name="Ji P."/>
            <person name="Bell-Sakyi L."/>
            <person name="Cui X.M."/>
            <person name="Yuan T.T."/>
            <person name="Jiang B.G."/>
            <person name="Yang W.F."/>
            <person name="Lam T.T."/>
            <person name="Chang Q.C."/>
            <person name="Ding S.J."/>
            <person name="Wang X.J."/>
            <person name="Zhu J.G."/>
            <person name="Ruan X.D."/>
            <person name="Zhao L."/>
            <person name="Wei J.T."/>
            <person name="Ye R.Z."/>
            <person name="Que T.C."/>
            <person name="Du C.H."/>
            <person name="Zhou Y.H."/>
            <person name="Cheng J.X."/>
            <person name="Dai P.F."/>
            <person name="Guo W.B."/>
            <person name="Han X.H."/>
            <person name="Huang E.J."/>
            <person name="Li L.F."/>
            <person name="Wei W."/>
            <person name="Gao Y.C."/>
            <person name="Liu J.Z."/>
            <person name="Shao H.Z."/>
            <person name="Wang X."/>
            <person name="Wang C.C."/>
            <person name="Yang T.C."/>
            <person name="Huo Q.B."/>
            <person name="Li W."/>
            <person name="Chen H.Y."/>
            <person name="Chen S.E."/>
            <person name="Zhou L.G."/>
            <person name="Ni X.B."/>
            <person name="Tian J.H."/>
            <person name="Sheng Y."/>
            <person name="Liu T."/>
            <person name="Pan Y.S."/>
            <person name="Xia L.Y."/>
            <person name="Li J."/>
            <person name="Zhao F."/>
            <person name="Cao W.C."/>
        </authorList>
    </citation>
    <scope>NUCLEOTIDE SEQUENCE [LARGE SCALE GENOMIC DNA]</scope>
    <source>
        <strain evidence="1">Iper-2018</strain>
    </source>
</reference>
<proteinExistence type="predicted"/>
<evidence type="ECO:0000313" key="2">
    <source>
        <dbReference type="Proteomes" id="UP000805193"/>
    </source>
</evidence>
<sequence>MTRFAQTPPPHEDSMEETAPSAAHLGRADYFAVETLLAMSRHGKDSVVRPPPGMDLTPPNSEDEQEEASPGKGGCSRSSELARLLLADSRPTPTAPQTCTPVSVIVRAPPKSRPLVAGTPPPPPPPPRPEPLRPVVAIAPKPALSILPTMVHAEETLVQTLVPMGAVRLLVARPVPTTLFIGAPANNAPSTPEERRRSYVCGYAGCGKTYFKELAPQGPRANAHGGAPLRLPVGRLRAVLLALGRAFTPQADPHRREALLLHAVRPALHAQRPPRQARQAPRE</sequence>
<gene>
    <name evidence="1" type="ORF">HPB47_023522</name>
</gene>